<protein>
    <submittedName>
        <fullName evidence="1">Uncharacterized protein</fullName>
    </submittedName>
</protein>
<name>A0ABR1F4C3_9ASCO</name>
<accession>A0ABR1F4C3</accession>
<reference evidence="1 2" key="1">
    <citation type="submission" date="2024-03" db="EMBL/GenBank/DDBJ databases">
        <title>Genome-scale model development and genomic sequencing of the oleaginous clade Lipomyces.</title>
        <authorList>
            <consortium name="Lawrence Berkeley National Laboratory"/>
            <person name="Czajka J.J."/>
            <person name="Han Y."/>
            <person name="Kim J."/>
            <person name="Mondo S.J."/>
            <person name="Hofstad B.A."/>
            <person name="Robles A."/>
            <person name="Haridas S."/>
            <person name="Riley R."/>
            <person name="LaButti K."/>
            <person name="Pangilinan J."/>
            <person name="Andreopoulos W."/>
            <person name="Lipzen A."/>
            <person name="Yan J."/>
            <person name="Wang M."/>
            <person name="Ng V."/>
            <person name="Grigoriev I.V."/>
            <person name="Spatafora J.W."/>
            <person name="Magnuson J.K."/>
            <person name="Baker S.E."/>
            <person name="Pomraning K.R."/>
        </authorList>
    </citation>
    <scope>NUCLEOTIDE SEQUENCE [LARGE SCALE GENOMIC DNA]</scope>
    <source>
        <strain evidence="1 2">Phaff 52-87</strain>
    </source>
</reference>
<dbReference type="PANTHER" id="PTHR28181">
    <property type="entry name" value="UPF0655 PROTEIN YCR015C"/>
    <property type="match status" value="1"/>
</dbReference>
<dbReference type="SUPFAM" id="SSF56784">
    <property type="entry name" value="HAD-like"/>
    <property type="match status" value="1"/>
</dbReference>
<dbReference type="GeneID" id="90035450"/>
<evidence type="ECO:0000313" key="1">
    <source>
        <dbReference type="EMBL" id="KAK7204685.1"/>
    </source>
</evidence>
<dbReference type="EMBL" id="JBBJBU010000007">
    <property type="protein sequence ID" value="KAK7204685.1"/>
    <property type="molecule type" value="Genomic_DNA"/>
</dbReference>
<comment type="caution">
    <text evidence="1">The sequence shown here is derived from an EMBL/GenBank/DDBJ whole genome shotgun (WGS) entry which is preliminary data.</text>
</comment>
<gene>
    <name evidence="1" type="ORF">BZA70DRAFT_180267</name>
</gene>
<dbReference type="InterPro" id="IPR023214">
    <property type="entry name" value="HAD_sf"/>
</dbReference>
<dbReference type="InterPro" id="IPR050849">
    <property type="entry name" value="HAD-like_hydrolase_phosphatase"/>
</dbReference>
<dbReference type="PANTHER" id="PTHR28181:SF1">
    <property type="entry name" value="COLD TOLERANCE PROTEIN 1"/>
    <property type="match status" value="1"/>
</dbReference>
<dbReference type="Gene3D" id="3.40.50.1000">
    <property type="entry name" value="HAD superfamily/HAD-like"/>
    <property type="match status" value="1"/>
</dbReference>
<sequence length="310" mass="33406">MESSKFIVLTDFDETITESDTLSLVAAAAYDANPIPEPWSDFGAAYMADYASFMKTYRASQPTPDTVSSELAMQAKLDAIERRSVERVERSGLFKGVTRQHLAKQAEQARVRAGVPQVLRAWKKCSAVIGIGVISVNWSAWFIEQVLRESCGVSAKTAAGVGDWDAADVVVHANEIEMDELGRGTGKLQASASSGLRSGPHKESLLKKIASLNPDANIIYLGDSTTDLAPLLSADLGIIVGNKSSLREVCTKIGVDVKPLSAIPLTVARDRGAAGMTYKTVLYALDQWQDLLRYGPLSQVGILSSETRIV</sequence>
<evidence type="ECO:0000313" key="2">
    <source>
        <dbReference type="Proteomes" id="UP001498771"/>
    </source>
</evidence>
<dbReference type="RefSeq" id="XP_064767718.1">
    <property type="nucleotide sequence ID" value="XM_064909938.1"/>
</dbReference>
<dbReference type="Proteomes" id="UP001498771">
    <property type="component" value="Unassembled WGS sequence"/>
</dbReference>
<keyword evidence="2" id="KW-1185">Reference proteome</keyword>
<organism evidence="1 2">
    <name type="scientific">Myxozyma melibiosi</name>
    <dbReference type="NCBI Taxonomy" id="54550"/>
    <lineage>
        <taxon>Eukaryota</taxon>
        <taxon>Fungi</taxon>
        <taxon>Dikarya</taxon>
        <taxon>Ascomycota</taxon>
        <taxon>Saccharomycotina</taxon>
        <taxon>Lipomycetes</taxon>
        <taxon>Lipomycetales</taxon>
        <taxon>Lipomycetaceae</taxon>
        <taxon>Myxozyma</taxon>
    </lineage>
</organism>
<proteinExistence type="predicted"/>
<dbReference type="InterPro" id="IPR036412">
    <property type="entry name" value="HAD-like_sf"/>
</dbReference>